<protein>
    <submittedName>
        <fullName evidence="2">Uncharacterized protein</fullName>
    </submittedName>
</protein>
<organism evidence="2 3">
    <name type="scientific">Propionivibrio dicarboxylicus</name>
    <dbReference type="NCBI Taxonomy" id="83767"/>
    <lineage>
        <taxon>Bacteria</taxon>
        <taxon>Pseudomonadati</taxon>
        <taxon>Pseudomonadota</taxon>
        <taxon>Betaproteobacteria</taxon>
        <taxon>Rhodocyclales</taxon>
        <taxon>Rhodocyclaceae</taxon>
        <taxon>Propionivibrio</taxon>
    </lineage>
</organism>
<keyword evidence="3" id="KW-1185">Reference proteome</keyword>
<keyword evidence="1" id="KW-1133">Transmembrane helix</keyword>
<feature type="transmembrane region" description="Helical" evidence="1">
    <location>
        <begin position="26"/>
        <end position="45"/>
    </location>
</feature>
<dbReference type="AlphaFoldDB" id="A0A1G8GZD5"/>
<reference evidence="2 3" key="1">
    <citation type="submission" date="2016-10" db="EMBL/GenBank/DDBJ databases">
        <authorList>
            <person name="de Groot N.N."/>
        </authorList>
    </citation>
    <scope>NUCLEOTIDE SEQUENCE [LARGE SCALE GENOMIC DNA]</scope>
    <source>
        <strain evidence="2 3">DSM 5885</strain>
    </source>
</reference>
<accession>A0A1G8GZD5</accession>
<evidence type="ECO:0000313" key="2">
    <source>
        <dbReference type="EMBL" id="SDH99758.1"/>
    </source>
</evidence>
<evidence type="ECO:0000256" key="1">
    <source>
        <dbReference type="SAM" id="Phobius"/>
    </source>
</evidence>
<gene>
    <name evidence="2" type="ORF">SAMN05660652_02688</name>
</gene>
<keyword evidence="1" id="KW-0472">Membrane</keyword>
<dbReference type="STRING" id="83767.SAMN05660652_02688"/>
<dbReference type="RefSeq" id="WP_176785889.1">
    <property type="nucleotide sequence ID" value="NZ_FNCY01000011.1"/>
</dbReference>
<dbReference type="Proteomes" id="UP000198607">
    <property type="component" value="Unassembled WGS sequence"/>
</dbReference>
<name>A0A1G8GZD5_9RHOO</name>
<proteinExistence type="predicted"/>
<sequence length="46" mass="4923">MNMLDLRRLGRGFSDVFSQCELTPRLVLGIAINLCGAMVLLGGGLT</sequence>
<evidence type="ECO:0000313" key="3">
    <source>
        <dbReference type="Proteomes" id="UP000198607"/>
    </source>
</evidence>
<dbReference type="EMBL" id="FNCY01000011">
    <property type="protein sequence ID" value="SDH99758.1"/>
    <property type="molecule type" value="Genomic_DNA"/>
</dbReference>
<keyword evidence="1" id="KW-0812">Transmembrane</keyword>